<proteinExistence type="predicted"/>
<dbReference type="Proteomes" id="UP000248925">
    <property type="component" value="Unassembled WGS sequence"/>
</dbReference>
<evidence type="ECO:0000313" key="3">
    <source>
        <dbReference type="EMBL" id="PZM16507.1"/>
    </source>
</evidence>
<feature type="region of interest" description="Disordered" evidence="1">
    <location>
        <begin position="108"/>
        <end position="133"/>
    </location>
</feature>
<dbReference type="EMBL" id="PCDP01000002">
    <property type="protein sequence ID" value="PZM16507.1"/>
    <property type="molecule type" value="Genomic_DNA"/>
</dbReference>
<dbReference type="CDD" id="cd07996">
    <property type="entry name" value="WGR_MMR_like"/>
    <property type="match status" value="1"/>
</dbReference>
<accession>A0A2W4CUZ9</accession>
<evidence type="ECO:0000259" key="2">
    <source>
        <dbReference type="PROSITE" id="PS51977"/>
    </source>
</evidence>
<dbReference type="Pfam" id="PF05406">
    <property type="entry name" value="WGR"/>
    <property type="match status" value="1"/>
</dbReference>
<dbReference type="PROSITE" id="PS51977">
    <property type="entry name" value="WGR"/>
    <property type="match status" value="1"/>
</dbReference>
<evidence type="ECO:0000256" key="1">
    <source>
        <dbReference type="SAM" id="MobiDB-lite"/>
    </source>
</evidence>
<comment type="caution">
    <text evidence="3">The sequence shown here is derived from an EMBL/GenBank/DDBJ whole genome shotgun (WGS) entry which is preliminary data.</text>
</comment>
<organism evidence="3 4">
    <name type="scientific">Rhizobium tubonense</name>
    <dbReference type="NCBI Taxonomy" id="484088"/>
    <lineage>
        <taxon>Bacteria</taxon>
        <taxon>Pseudomonadati</taxon>
        <taxon>Pseudomonadota</taxon>
        <taxon>Alphaproteobacteria</taxon>
        <taxon>Hyphomicrobiales</taxon>
        <taxon>Rhizobiaceae</taxon>
        <taxon>Rhizobium/Agrobacterium group</taxon>
        <taxon>Rhizobium</taxon>
    </lineage>
</organism>
<dbReference type="SMART" id="SM00773">
    <property type="entry name" value="WGR"/>
    <property type="match status" value="1"/>
</dbReference>
<sequence length="133" mass="15290">MDAEPPAGDPVAMIAQPYHLYVERIDAARNMARYYALSIRPTLLGDASLLRSWGRIGCRGQQTIHLFQDERQAVSLFLNWPLRNLKRATDPAQTVEIRETWLFLPQQRDDNGRNGCRDSGIEEHAESFYDDNE</sequence>
<feature type="domain" description="WGR" evidence="2">
    <location>
        <begin position="17"/>
        <end position="102"/>
    </location>
</feature>
<dbReference type="SUPFAM" id="SSF142921">
    <property type="entry name" value="WGR domain-like"/>
    <property type="match status" value="1"/>
</dbReference>
<gene>
    <name evidence="3" type="ORF">CPY51_03975</name>
</gene>
<evidence type="ECO:0000313" key="4">
    <source>
        <dbReference type="Proteomes" id="UP000248925"/>
    </source>
</evidence>
<dbReference type="InterPro" id="IPR036930">
    <property type="entry name" value="WGR_dom_sf"/>
</dbReference>
<dbReference type="OrthoDB" id="5801306at2"/>
<dbReference type="InterPro" id="IPR008893">
    <property type="entry name" value="WGR_domain"/>
</dbReference>
<feature type="compositionally biased region" description="Basic and acidic residues" evidence="1">
    <location>
        <begin position="108"/>
        <end position="127"/>
    </location>
</feature>
<protein>
    <submittedName>
        <fullName evidence="3">WGR domain-containing protein</fullName>
    </submittedName>
</protein>
<dbReference type="AlphaFoldDB" id="A0A2W4CUZ9"/>
<keyword evidence="4" id="KW-1185">Reference proteome</keyword>
<name>A0A2W4CUZ9_9HYPH</name>
<reference evidence="3 4" key="1">
    <citation type="journal article" date="2018" name="Sci. Rep.">
        <title>Rhizobium tumorigenes sp. nov., a novel plant tumorigenic bacterium isolated from cane gall tumors on thornless blackberry.</title>
        <authorList>
            <person name="Kuzmanovi N."/>
            <person name="Smalla K."/>
            <person name="Gronow S."/>
            <person name="PuBawska J."/>
        </authorList>
    </citation>
    <scope>NUCLEOTIDE SEQUENCE [LARGE SCALE GENOMIC DNA]</scope>
    <source>
        <strain evidence="3 4">CCBAU 85046</strain>
    </source>
</reference>
<dbReference type="InterPro" id="IPR049809">
    <property type="entry name" value="YehF/YfeS-like_WGR"/>
</dbReference>